<dbReference type="GeneID" id="113512591"/>
<feature type="domain" description="RING-type" evidence="10">
    <location>
        <begin position="512"/>
        <end position="550"/>
    </location>
</feature>
<dbReference type="GO" id="GO:0004842">
    <property type="term" value="F:ubiquitin-protein transferase activity"/>
    <property type="evidence" value="ECO:0007669"/>
    <property type="project" value="TreeGrafter"/>
</dbReference>
<dbReference type="InterPro" id="IPR000253">
    <property type="entry name" value="FHA_dom"/>
</dbReference>
<dbReference type="GO" id="GO:0008270">
    <property type="term" value="F:zinc ion binding"/>
    <property type="evidence" value="ECO:0007669"/>
    <property type="project" value="UniProtKB-KW"/>
</dbReference>
<dbReference type="PROSITE" id="PS50158">
    <property type="entry name" value="ZF_CCHC"/>
    <property type="match status" value="1"/>
</dbReference>
<dbReference type="GO" id="GO:0016567">
    <property type="term" value="P:protein ubiquitination"/>
    <property type="evidence" value="ECO:0007669"/>
    <property type="project" value="TreeGrafter"/>
</dbReference>
<dbReference type="SUPFAM" id="SSF49879">
    <property type="entry name" value="SMAD/FHA domain"/>
    <property type="match status" value="1"/>
</dbReference>
<dbReference type="InterPro" id="IPR017907">
    <property type="entry name" value="Znf_RING_CS"/>
</dbReference>
<accession>A0A6J1WMC5</accession>
<gene>
    <name evidence="13" type="primary">LOC113512591</name>
</gene>
<dbReference type="Gene3D" id="3.30.40.10">
    <property type="entry name" value="Zinc/RING finger domain, C3HC4 (zinc finger)"/>
    <property type="match status" value="1"/>
</dbReference>
<dbReference type="PROSITE" id="PS50006">
    <property type="entry name" value="FHA_DOMAIN"/>
    <property type="match status" value="1"/>
</dbReference>
<sequence>MIRIWNITKSLFFTFIRKIYYNMDKNVPLLIACKPLKSEFNNFQEISLTSSEFTLGRGLQNSVVIPFLAISRNHCTFRKIGNSEWIIEDNSTFGLLINGQKLGKGNIKKLSNEDVIILEPSEEFKYRFIFESDTNIIPRKRIKLEVDDETNNFINDVKIKFEESQSCEIKHLEDKIQNRKQMQTATMILKQQLQINMDRKIKHLESQYALQIENLKGEKSEVEQQKALRIAERDAQLAMVKEEMEMKILELMDQIKKHNEAESEMIKENNSLKEKLLKEREEFLSELNRKNTSKEEMLKKLTAKMKEQEEVRLKEKQELEEMLRTETEQLRLAKEKELKELEKQKELREIELKQELDEIKKNLEEKVQQTEQQKLNAEQYLNEQMEQMKKLNDEEKVKMDQLIQEREEIRKKLAEAQINSEKSLEELKSRVTQRETELAALAAERIQKQAEQSSEVISSLQDQLEKMRKQLEIVETENKNLIESVPDPFKEGTSKQSTLAEVGQLMESELQCSICAELFINAITLNCSHTFCKYCITAWKRKKKDCPICRAAITSECKSLVIDSFIEKMVLNLTEEMKNKRQELLKNREELESALESQLSAGTSRGDYSYGYTDYSNFEFFEEGEEEEEYEDNDDYIDFWPFPRGRYYESSNTNSRSDDASNSEESPTDLSVTSADGGTDESGSANHGHSNDAVPGVPGSYYGGYGRCYSCGANGHWAPGCPFR</sequence>
<dbReference type="Pfam" id="PF00498">
    <property type="entry name" value="FHA"/>
    <property type="match status" value="1"/>
</dbReference>
<dbReference type="SMART" id="SM00184">
    <property type="entry name" value="RING"/>
    <property type="match status" value="1"/>
</dbReference>
<keyword evidence="12" id="KW-1185">Reference proteome</keyword>
<evidence type="ECO:0000256" key="8">
    <source>
        <dbReference type="SAM" id="MobiDB-lite"/>
    </source>
</evidence>
<evidence type="ECO:0000256" key="1">
    <source>
        <dbReference type="ARBA" id="ARBA00005797"/>
    </source>
</evidence>
<dbReference type="InterPro" id="IPR013083">
    <property type="entry name" value="Znf_RING/FYVE/PHD"/>
</dbReference>
<dbReference type="AlphaFoldDB" id="A0A6J1WMC5"/>
<dbReference type="InterPro" id="IPR001841">
    <property type="entry name" value="Znf_RING"/>
</dbReference>
<comment type="similarity">
    <text evidence="1">Belongs to the CHFR family.</text>
</comment>
<dbReference type="CDD" id="cd00060">
    <property type="entry name" value="FHA"/>
    <property type="match status" value="1"/>
</dbReference>
<feature type="domain" description="CCHC-type" evidence="11">
    <location>
        <begin position="707"/>
        <end position="722"/>
    </location>
</feature>
<protein>
    <recommendedName>
        <fullName evidence="2">E3 ubiquitin-protein ligase CHFR</fullName>
    </recommendedName>
</protein>
<feature type="compositionally biased region" description="Polar residues" evidence="8">
    <location>
        <begin position="663"/>
        <end position="688"/>
    </location>
</feature>
<evidence type="ECO:0000313" key="13">
    <source>
        <dbReference type="RefSeq" id="XP_026752289.2"/>
    </source>
</evidence>
<dbReference type="Gene3D" id="2.60.200.20">
    <property type="match status" value="1"/>
</dbReference>
<evidence type="ECO:0000256" key="3">
    <source>
        <dbReference type="ARBA" id="ARBA00022723"/>
    </source>
</evidence>
<dbReference type="GO" id="GO:0005634">
    <property type="term" value="C:nucleus"/>
    <property type="evidence" value="ECO:0007669"/>
    <property type="project" value="TreeGrafter"/>
</dbReference>
<evidence type="ECO:0000256" key="2">
    <source>
        <dbReference type="ARBA" id="ARBA00017908"/>
    </source>
</evidence>
<evidence type="ECO:0000313" key="12">
    <source>
        <dbReference type="Proteomes" id="UP001652740"/>
    </source>
</evidence>
<evidence type="ECO:0000256" key="4">
    <source>
        <dbReference type="ARBA" id="ARBA00022771"/>
    </source>
</evidence>
<dbReference type="GO" id="GO:0006511">
    <property type="term" value="P:ubiquitin-dependent protein catabolic process"/>
    <property type="evidence" value="ECO:0007669"/>
    <property type="project" value="TreeGrafter"/>
</dbReference>
<dbReference type="PROSITE" id="PS50089">
    <property type="entry name" value="ZF_RING_2"/>
    <property type="match status" value="1"/>
</dbReference>
<keyword evidence="7" id="KW-0175">Coiled coil</keyword>
<keyword evidence="3" id="KW-0479">Metal-binding</keyword>
<dbReference type="GO" id="GO:0003676">
    <property type="term" value="F:nucleic acid binding"/>
    <property type="evidence" value="ECO:0007669"/>
    <property type="project" value="InterPro"/>
</dbReference>
<dbReference type="RefSeq" id="XP_026752289.2">
    <property type="nucleotide sequence ID" value="XM_026896488.3"/>
</dbReference>
<dbReference type="InterPro" id="IPR008984">
    <property type="entry name" value="SMAD_FHA_dom_sf"/>
</dbReference>
<feature type="region of interest" description="Disordered" evidence="8">
    <location>
        <begin position="650"/>
        <end position="695"/>
    </location>
</feature>
<evidence type="ECO:0000259" key="9">
    <source>
        <dbReference type="PROSITE" id="PS50006"/>
    </source>
</evidence>
<dbReference type="Pfam" id="PF13920">
    <property type="entry name" value="zf-C3HC4_3"/>
    <property type="match status" value="1"/>
</dbReference>
<feature type="coiled-coil region" evidence="7">
    <location>
        <begin position="205"/>
        <end position="484"/>
    </location>
</feature>
<evidence type="ECO:0000256" key="7">
    <source>
        <dbReference type="SAM" id="Coils"/>
    </source>
</evidence>
<evidence type="ECO:0000256" key="5">
    <source>
        <dbReference type="ARBA" id="ARBA00022833"/>
    </source>
</evidence>
<keyword evidence="5" id="KW-0862">Zinc</keyword>
<name>A0A6J1WMC5_GALME</name>
<evidence type="ECO:0000259" key="10">
    <source>
        <dbReference type="PROSITE" id="PS50089"/>
    </source>
</evidence>
<dbReference type="KEGG" id="gmw:113512591"/>
<dbReference type="SMART" id="SM00240">
    <property type="entry name" value="FHA"/>
    <property type="match status" value="1"/>
</dbReference>
<dbReference type="InParanoid" id="A0A6J1WMC5"/>
<keyword evidence="4 6" id="KW-0863">Zinc-finger</keyword>
<dbReference type="PROSITE" id="PS00518">
    <property type="entry name" value="ZF_RING_1"/>
    <property type="match status" value="1"/>
</dbReference>
<dbReference type="InterPro" id="IPR039577">
    <property type="entry name" value="Rad18"/>
</dbReference>
<feature type="domain" description="FHA" evidence="9">
    <location>
        <begin position="53"/>
        <end position="102"/>
    </location>
</feature>
<organism evidence="12 13">
    <name type="scientific">Galleria mellonella</name>
    <name type="common">Greater wax moth</name>
    <dbReference type="NCBI Taxonomy" id="7137"/>
    <lineage>
        <taxon>Eukaryota</taxon>
        <taxon>Metazoa</taxon>
        <taxon>Ecdysozoa</taxon>
        <taxon>Arthropoda</taxon>
        <taxon>Hexapoda</taxon>
        <taxon>Insecta</taxon>
        <taxon>Pterygota</taxon>
        <taxon>Neoptera</taxon>
        <taxon>Endopterygota</taxon>
        <taxon>Lepidoptera</taxon>
        <taxon>Glossata</taxon>
        <taxon>Ditrysia</taxon>
        <taxon>Pyraloidea</taxon>
        <taxon>Pyralidae</taxon>
        <taxon>Galleriinae</taxon>
        <taxon>Galleria</taxon>
    </lineage>
</organism>
<dbReference type="Proteomes" id="UP001652740">
    <property type="component" value="Unplaced"/>
</dbReference>
<dbReference type="SUPFAM" id="SSF57850">
    <property type="entry name" value="RING/U-box"/>
    <property type="match status" value="1"/>
</dbReference>
<dbReference type="InterPro" id="IPR001878">
    <property type="entry name" value="Znf_CCHC"/>
</dbReference>
<proteinExistence type="inferred from homology"/>
<reference evidence="13" key="1">
    <citation type="submission" date="2025-08" db="UniProtKB">
        <authorList>
            <consortium name="RefSeq"/>
        </authorList>
    </citation>
    <scope>IDENTIFICATION</scope>
    <source>
        <tissue evidence="13">Whole larvae</tissue>
    </source>
</reference>
<evidence type="ECO:0000256" key="6">
    <source>
        <dbReference type="PROSITE-ProRule" id="PRU00047"/>
    </source>
</evidence>
<dbReference type="PANTHER" id="PTHR14134">
    <property type="entry name" value="E3 UBIQUITIN-PROTEIN LIGASE RAD18"/>
    <property type="match status" value="1"/>
</dbReference>
<dbReference type="CDD" id="cd16535">
    <property type="entry name" value="RING-HC_RNF8"/>
    <property type="match status" value="1"/>
</dbReference>
<evidence type="ECO:0000259" key="11">
    <source>
        <dbReference type="PROSITE" id="PS50158"/>
    </source>
</evidence>
<feature type="coiled-coil region" evidence="7">
    <location>
        <begin position="570"/>
        <end position="601"/>
    </location>
</feature>